<evidence type="ECO:0000259" key="9">
    <source>
        <dbReference type="PROSITE" id="PS50200"/>
    </source>
</evidence>
<dbReference type="PROSITE" id="PS50195">
    <property type="entry name" value="PX"/>
    <property type="match status" value="1"/>
</dbReference>
<dbReference type="InterPro" id="IPR001683">
    <property type="entry name" value="PX_dom"/>
</dbReference>
<accession>A0ABM4DDX1</accession>
<evidence type="ECO:0000259" key="7">
    <source>
        <dbReference type="PROSITE" id="PS50106"/>
    </source>
</evidence>
<evidence type="ECO:0000256" key="5">
    <source>
        <dbReference type="ARBA" id="ARBA00023136"/>
    </source>
</evidence>
<evidence type="ECO:0000256" key="2">
    <source>
        <dbReference type="ARBA" id="ARBA00004412"/>
    </source>
</evidence>
<dbReference type="SMART" id="SM00312">
    <property type="entry name" value="PX"/>
    <property type="match status" value="1"/>
</dbReference>
<dbReference type="PANTHER" id="PTHR12431:SF19">
    <property type="entry name" value="SORTING NEXIN-27"/>
    <property type="match status" value="1"/>
</dbReference>
<dbReference type="InterPro" id="IPR036034">
    <property type="entry name" value="PDZ_sf"/>
</dbReference>
<dbReference type="InterPro" id="IPR048767">
    <property type="entry name" value="SNX17-31_FERM_F2"/>
</dbReference>
<dbReference type="SMART" id="SM00228">
    <property type="entry name" value="PDZ"/>
    <property type="match status" value="1"/>
</dbReference>
<dbReference type="InterPro" id="IPR037827">
    <property type="entry name" value="SNX27_FERM-like_dom"/>
</dbReference>
<dbReference type="InterPro" id="IPR001478">
    <property type="entry name" value="PDZ"/>
</dbReference>
<evidence type="ECO:0000259" key="8">
    <source>
        <dbReference type="PROSITE" id="PS50195"/>
    </source>
</evidence>
<keyword evidence="10" id="KW-1185">Reference proteome</keyword>
<dbReference type="Pfam" id="PF00788">
    <property type="entry name" value="RA"/>
    <property type="match status" value="1"/>
</dbReference>
<dbReference type="Gene3D" id="3.30.1520.10">
    <property type="entry name" value="Phox-like domain"/>
    <property type="match status" value="1"/>
</dbReference>
<dbReference type="PROSITE" id="PS50106">
    <property type="entry name" value="PDZ"/>
    <property type="match status" value="1"/>
</dbReference>
<dbReference type="Pfam" id="PF21271">
    <property type="entry name" value="SNX17-31_F2_FERM"/>
    <property type="match status" value="1"/>
</dbReference>
<evidence type="ECO:0000256" key="4">
    <source>
        <dbReference type="ARBA" id="ARBA00023121"/>
    </source>
</evidence>
<dbReference type="Proteomes" id="UP001652625">
    <property type="component" value="Chromosome 13"/>
</dbReference>
<name>A0ABM4DDX1_HYDVU</name>
<dbReference type="PROSITE" id="PS50200">
    <property type="entry name" value="RA"/>
    <property type="match status" value="1"/>
</dbReference>
<evidence type="ECO:0000313" key="11">
    <source>
        <dbReference type="RefSeq" id="XP_065672608.1"/>
    </source>
</evidence>
<keyword evidence="3" id="KW-0967">Endosome</keyword>
<dbReference type="GeneID" id="100211794"/>
<feature type="domain" description="PDZ" evidence="7">
    <location>
        <begin position="28"/>
        <end position="121"/>
    </location>
</feature>
<dbReference type="CDD" id="cd13338">
    <property type="entry name" value="FERM-like_C_SNX27"/>
    <property type="match status" value="1"/>
</dbReference>
<dbReference type="InterPro" id="IPR000159">
    <property type="entry name" value="RA_dom"/>
</dbReference>
<feature type="region of interest" description="Disordered" evidence="6">
    <location>
        <begin position="1"/>
        <end position="26"/>
    </location>
</feature>
<dbReference type="Pfam" id="PF00595">
    <property type="entry name" value="PDZ"/>
    <property type="match status" value="1"/>
</dbReference>
<feature type="compositionally biased region" description="Acidic residues" evidence="6">
    <location>
        <begin position="1"/>
        <end position="20"/>
    </location>
</feature>
<feature type="domain" description="PX" evidence="8">
    <location>
        <begin position="145"/>
        <end position="253"/>
    </location>
</feature>
<evidence type="ECO:0000256" key="1">
    <source>
        <dbReference type="ARBA" id="ARBA00004184"/>
    </source>
</evidence>
<keyword evidence="4" id="KW-0446">Lipid-binding</keyword>
<sequence length="560" mass="64582">MADDEQDSELENSLKDEEENKDQYAPRYVKIKKGEKGFGFNVRGQVSEGGQMKAINGQLYPPLQMISAVLEGGPADKAKVRVGDRILEVNGVNCEGTDHRAVVDLIKQGKDYLTLLIISVSPSEARKLDGSEVCGSDYIDYSDRRSIPITIPDFKYLDKDGDKYVVYNIYINGKYRCCRRYNEFANLHNDLKKKFTDYPFPKLPTKWPLKLSDQQLDSRRRGLEVYIEDVTAIREIYESDIMEKFLLEEHTQRYNSQNQSGINQKVDSNEKEIKINLPDKTILSVFLPNKKQKTEQIFECVVKKLGLSDYSATFFALFQIMENDFERKLESSEFPYSIYQRSVVESGETKLAFRKWVFTLIREIEMCNDPVALNLLYYQAASDIRKGLIKPENKIQKIKEYNSTNNKIPFLEVARTLDGYGDIVFPHCECDARKEGHVILRLSLKNLTMVACTSDGVKEDQEHNFTWDEIQSWDADTEAMCFWFQYSKSGRNPRQVRIYSLYYKYMEDCCKRIATELSWCKKDYSGSPILNNTSASESSIKSKLTAKAKTTVNHINDGDL</sequence>
<dbReference type="Pfam" id="PF00787">
    <property type="entry name" value="PX"/>
    <property type="match status" value="1"/>
</dbReference>
<dbReference type="SUPFAM" id="SSF64268">
    <property type="entry name" value="PX domain"/>
    <property type="match status" value="1"/>
</dbReference>
<dbReference type="CDD" id="cd23070">
    <property type="entry name" value="PDZ_SNX27-like"/>
    <property type="match status" value="1"/>
</dbReference>
<protein>
    <submittedName>
        <fullName evidence="11">Sorting nexin-27 isoform X2</fullName>
    </submittedName>
</protein>
<evidence type="ECO:0000256" key="6">
    <source>
        <dbReference type="SAM" id="MobiDB-lite"/>
    </source>
</evidence>
<dbReference type="SUPFAM" id="SSF50156">
    <property type="entry name" value="PDZ domain-like"/>
    <property type="match status" value="1"/>
</dbReference>
<dbReference type="Gene3D" id="3.10.20.90">
    <property type="entry name" value="Phosphatidylinositol 3-kinase Catalytic Subunit, Chain A, domain 1"/>
    <property type="match status" value="1"/>
</dbReference>
<evidence type="ECO:0000256" key="3">
    <source>
        <dbReference type="ARBA" id="ARBA00022753"/>
    </source>
</evidence>
<dbReference type="Gene3D" id="2.30.42.10">
    <property type="match status" value="1"/>
</dbReference>
<dbReference type="Gene3D" id="1.20.80.60">
    <property type="match status" value="1"/>
</dbReference>
<proteinExistence type="predicted"/>
<feature type="domain" description="Ras-associating" evidence="9">
    <location>
        <begin position="289"/>
        <end position="358"/>
    </location>
</feature>
<dbReference type="InterPro" id="IPR036871">
    <property type="entry name" value="PX_dom_sf"/>
</dbReference>
<dbReference type="RefSeq" id="XP_065672608.1">
    <property type="nucleotide sequence ID" value="XM_065816536.1"/>
</dbReference>
<organism evidence="10 11">
    <name type="scientific">Hydra vulgaris</name>
    <name type="common">Hydra</name>
    <name type="synonym">Hydra attenuata</name>
    <dbReference type="NCBI Taxonomy" id="6087"/>
    <lineage>
        <taxon>Eukaryota</taxon>
        <taxon>Metazoa</taxon>
        <taxon>Cnidaria</taxon>
        <taxon>Hydrozoa</taxon>
        <taxon>Hydroidolina</taxon>
        <taxon>Anthoathecata</taxon>
        <taxon>Aplanulata</taxon>
        <taxon>Hydridae</taxon>
        <taxon>Hydra</taxon>
    </lineage>
</organism>
<keyword evidence="5" id="KW-0472">Membrane</keyword>
<reference evidence="11" key="1">
    <citation type="submission" date="2025-08" db="UniProtKB">
        <authorList>
            <consortium name="RefSeq"/>
        </authorList>
    </citation>
    <scope>IDENTIFICATION</scope>
</reference>
<comment type="subcellular location">
    <subcellularLocation>
        <location evidence="2">Early endosome</location>
    </subcellularLocation>
    <subcellularLocation>
        <location evidence="1">Endomembrane system</location>
        <topology evidence="1">Peripheral membrane protein</topology>
    </subcellularLocation>
</comment>
<evidence type="ECO:0000313" key="10">
    <source>
        <dbReference type="Proteomes" id="UP001652625"/>
    </source>
</evidence>
<gene>
    <name evidence="11" type="primary">LOC100211794</name>
</gene>
<dbReference type="PANTHER" id="PTHR12431">
    <property type="entry name" value="SORTING NEXIN 17 AND 27"/>
    <property type="match status" value="1"/>
</dbReference>